<dbReference type="Pfam" id="PF00381">
    <property type="entry name" value="PTS-HPr"/>
    <property type="match status" value="1"/>
</dbReference>
<dbReference type="Gene3D" id="3.30.1340.10">
    <property type="entry name" value="HPr-like"/>
    <property type="match status" value="1"/>
</dbReference>
<dbReference type="InterPro" id="IPR035895">
    <property type="entry name" value="HPr-like_sf"/>
</dbReference>
<dbReference type="NCBIfam" id="TIGR01003">
    <property type="entry name" value="PTS_HPr_family"/>
    <property type="match status" value="1"/>
</dbReference>
<evidence type="ECO:0000313" key="8">
    <source>
        <dbReference type="EMBL" id="CEJ08982.1"/>
    </source>
</evidence>
<evidence type="ECO:0000313" key="7">
    <source>
        <dbReference type="EMBL" id="CAA7603023.1"/>
    </source>
</evidence>
<dbReference type="PANTHER" id="PTHR33705">
    <property type="entry name" value="PHOSPHOCARRIER PROTEIN HPR"/>
    <property type="match status" value="1"/>
</dbReference>
<keyword evidence="4" id="KW-0963">Cytoplasm</keyword>
<dbReference type="SUPFAM" id="SSF55594">
    <property type="entry name" value="HPr-like"/>
    <property type="match status" value="1"/>
</dbReference>
<sequence length="87" mass="9509">MIKREYTLTNPQGLHARPASLLVQAAGQSRSEVILIKNNKEYNAKSILGVLSLGAQKGDSLVIRIEGPDEEETDKRLQALFAGNFGE</sequence>
<dbReference type="PRINTS" id="PR00107">
    <property type="entry name" value="PHOSPHOCPHPR"/>
</dbReference>
<dbReference type="KEGG" id="aacx:DEACI_3846"/>
<evidence type="ECO:0000256" key="3">
    <source>
        <dbReference type="ARBA" id="ARBA00020422"/>
    </source>
</evidence>
<accession>A0A8S0VYH7</accession>
<dbReference type="Proteomes" id="UP000836597">
    <property type="component" value="Chromosome"/>
</dbReference>
<evidence type="ECO:0000256" key="2">
    <source>
        <dbReference type="ARBA" id="ARBA00004496"/>
    </source>
</evidence>
<dbReference type="InterPro" id="IPR050399">
    <property type="entry name" value="HPr"/>
</dbReference>
<dbReference type="GO" id="GO:0005737">
    <property type="term" value="C:cytoplasm"/>
    <property type="evidence" value="ECO:0007669"/>
    <property type="project" value="UniProtKB-SubCell"/>
</dbReference>
<protein>
    <recommendedName>
        <fullName evidence="3">Phosphocarrier protein HPr</fullName>
    </recommendedName>
</protein>
<reference evidence="8" key="1">
    <citation type="submission" date="2014-11" db="EMBL/GenBank/DDBJ databases">
        <authorList>
            <person name="Hornung B.V."/>
        </authorList>
    </citation>
    <scope>NUCLEOTIDE SEQUENCE</scope>
    <source>
        <strain evidence="8">INE</strain>
    </source>
</reference>
<gene>
    <name evidence="8" type="ORF">DEACI_3464</name>
    <name evidence="7" type="ORF">DEACI_3846</name>
</gene>
<reference evidence="7" key="2">
    <citation type="submission" date="2020-01" db="EMBL/GenBank/DDBJ databases">
        <authorList>
            <person name="Hornung B."/>
        </authorList>
    </citation>
    <scope>NUCLEOTIDE SEQUENCE</scope>
    <source>
        <strain evidence="7">PacBioINE</strain>
    </source>
</reference>
<dbReference type="PANTHER" id="PTHR33705:SF2">
    <property type="entry name" value="PHOSPHOCARRIER PROTEIN NPR"/>
    <property type="match status" value="1"/>
</dbReference>
<dbReference type="PROSITE" id="PS00369">
    <property type="entry name" value="PTS_HPR_HIS"/>
    <property type="match status" value="1"/>
</dbReference>
<dbReference type="Proteomes" id="UP001071230">
    <property type="component" value="Unassembled WGS sequence"/>
</dbReference>
<dbReference type="RefSeq" id="WP_240986304.1">
    <property type="nucleotide sequence ID" value="NZ_CDGJ01000109.1"/>
</dbReference>
<organism evidence="7">
    <name type="scientific">Acididesulfobacillus acetoxydans</name>
    <dbReference type="NCBI Taxonomy" id="1561005"/>
    <lineage>
        <taxon>Bacteria</taxon>
        <taxon>Bacillati</taxon>
        <taxon>Bacillota</taxon>
        <taxon>Clostridia</taxon>
        <taxon>Eubacteriales</taxon>
        <taxon>Peptococcaceae</taxon>
        <taxon>Acididesulfobacillus</taxon>
    </lineage>
</organism>
<dbReference type="CDD" id="cd00367">
    <property type="entry name" value="PTS-HPr_like"/>
    <property type="match status" value="1"/>
</dbReference>
<dbReference type="EMBL" id="LR746496">
    <property type="protein sequence ID" value="CAA7603023.1"/>
    <property type="molecule type" value="Genomic_DNA"/>
</dbReference>
<comment type="function">
    <text evidence="1">General (non sugar-specific) component of the phosphoenolpyruvate-dependent sugar phosphotransferase system (sugar PTS). This major carbohydrate active-transport system catalyzes the phosphorylation of incoming sugar substrates concomitantly with their translocation across the cell membrane. The phosphoryl group from phosphoenolpyruvate (PEP) is transferred to the phosphoryl carrier protein HPr by enzyme I. Phospho-HPr then transfers it to the PTS EIIA domain.</text>
</comment>
<name>A0A8S0VYH7_9FIRM</name>
<evidence type="ECO:0000256" key="4">
    <source>
        <dbReference type="ARBA" id="ARBA00022490"/>
    </source>
</evidence>
<keyword evidence="9" id="KW-1185">Reference proteome</keyword>
<keyword evidence="5" id="KW-0598">Phosphotransferase system</keyword>
<dbReference type="GO" id="GO:0009401">
    <property type="term" value="P:phosphoenolpyruvate-dependent sugar phosphotransferase system"/>
    <property type="evidence" value="ECO:0007669"/>
    <property type="project" value="UniProtKB-KW"/>
</dbReference>
<proteinExistence type="predicted"/>
<comment type="subcellular location">
    <subcellularLocation>
        <location evidence="2">Cytoplasm</location>
    </subcellularLocation>
</comment>
<dbReference type="PROSITE" id="PS51350">
    <property type="entry name" value="PTS_HPR_DOM"/>
    <property type="match status" value="1"/>
</dbReference>
<dbReference type="InterPro" id="IPR000032">
    <property type="entry name" value="HPr-like"/>
</dbReference>
<dbReference type="AlphaFoldDB" id="A0A8S0VYH7"/>
<evidence type="ECO:0000259" key="6">
    <source>
        <dbReference type="PROSITE" id="PS51350"/>
    </source>
</evidence>
<feature type="domain" description="HPr" evidence="6">
    <location>
        <begin position="1"/>
        <end position="87"/>
    </location>
</feature>
<dbReference type="EMBL" id="CDGJ01000109">
    <property type="protein sequence ID" value="CEJ08982.1"/>
    <property type="molecule type" value="Genomic_DNA"/>
</dbReference>
<dbReference type="InterPro" id="IPR001020">
    <property type="entry name" value="PTS_HPr_His_P_site"/>
</dbReference>
<evidence type="ECO:0000256" key="1">
    <source>
        <dbReference type="ARBA" id="ARBA00003681"/>
    </source>
</evidence>
<evidence type="ECO:0000313" key="9">
    <source>
        <dbReference type="Proteomes" id="UP001071230"/>
    </source>
</evidence>
<evidence type="ECO:0000256" key="5">
    <source>
        <dbReference type="ARBA" id="ARBA00022683"/>
    </source>
</evidence>